<evidence type="ECO:0000259" key="4">
    <source>
        <dbReference type="Pfam" id="PF04755"/>
    </source>
</evidence>
<dbReference type="EMBL" id="CAJNNV010001404">
    <property type="protein sequence ID" value="CAE8584982.1"/>
    <property type="molecule type" value="Genomic_DNA"/>
</dbReference>
<gene>
    <name evidence="5" type="ORF">PGLA1383_LOCUS3903</name>
    <name evidence="6" type="ORF">PGLA2088_LOCUS20687</name>
</gene>
<dbReference type="OrthoDB" id="203682at2759"/>
<reference evidence="6" key="1">
    <citation type="submission" date="2021-02" db="EMBL/GenBank/DDBJ databases">
        <authorList>
            <person name="Dougan E. K."/>
            <person name="Rhodes N."/>
            <person name="Thang M."/>
            <person name="Chan C."/>
        </authorList>
    </citation>
    <scope>NUCLEOTIDE SEQUENCE</scope>
</reference>
<keyword evidence="8" id="KW-1185">Reference proteome</keyword>
<dbReference type="GO" id="GO:0009536">
    <property type="term" value="C:plastid"/>
    <property type="evidence" value="ECO:0007669"/>
    <property type="project" value="UniProtKB-SubCell"/>
</dbReference>
<protein>
    <recommendedName>
        <fullName evidence="4">Plastid lipid-associated protein/fibrillin conserved domain-containing protein</fullName>
    </recommendedName>
</protein>
<feature type="signal peptide" evidence="3">
    <location>
        <begin position="1"/>
        <end position="25"/>
    </location>
</feature>
<dbReference type="OMA" id="VIWELEM"/>
<evidence type="ECO:0000313" key="7">
    <source>
        <dbReference type="Proteomes" id="UP000626109"/>
    </source>
</evidence>
<dbReference type="InterPro" id="IPR006843">
    <property type="entry name" value="PAP/fibrillin_dom"/>
</dbReference>
<dbReference type="EMBL" id="CAJNNW010025668">
    <property type="protein sequence ID" value="CAE8678212.1"/>
    <property type="molecule type" value="Genomic_DNA"/>
</dbReference>
<evidence type="ECO:0000256" key="1">
    <source>
        <dbReference type="ARBA" id="ARBA00004474"/>
    </source>
</evidence>
<comment type="caution">
    <text evidence="6">The sequence shown here is derived from an EMBL/GenBank/DDBJ whole genome shotgun (WGS) entry which is preliminary data.</text>
</comment>
<evidence type="ECO:0000256" key="3">
    <source>
        <dbReference type="SAM" id="SignalP"/>
    </source>
</evidence>
<dbReference type="AlphaFoldDB" id="A0A813JGD2"/>
<evidence type="ECO:0000256" key="2">
    <source>
        <dbReference type="ARBA" id="ARBA00022640"/>
    </source>
</evidence>
<comment type="subcellular location">
    <subcellularLocation>
        <location evidence="1">Plastid</location>
    </subcellularLocation>
</comment>
<evidence type="ECO:0000313" key="6">
    <source>
        <dbReference type="EMBL" id="CAE8678212.1"/>
    </source>
</evidence>
<sequence>VLGRPGRPLASLWVLLALVFASTSGFVPGLGRAGGKPSASLRRRVIADAVSSQSVVSAAQMPSAASARAAAAGTAAARREVRLQLLASAAATCRGQCGSPLAREGALQLVKAMEALNPTAAPASDTGLLEGDWRLIYASEDVTRSSPFFWGWRKMLKGIRDPTPVSLQLFGTEEISESIFAFTDGIPIRTVGEATQSIKDGRLISRVTIQVFGFGQTVMTTSCRFMPANSEGSELAVTVETTQAMGSTLPFADTTVFPSEALLGESARIIMHLTYLDDDLRIMRNDADGQVFVYARTAE</sequence>
<keyword evidence="2" id="KW-0934">Plastid</keyword>
<feature type="non-terminal residue" evidence="6">
    <location>
        <position position="299"/>
    </location>
</feature>
<dbReference type="Proteomes" id="UP000654075">
    <property type="component" value="Unassembled WGS sequence"/>
</dbReference>
<organism evidence="6 7">
    <name type="scientific">Polarella glacialis</name>
    <name type="common">Dinoflagellate</name>
    <dbReference type="NCBI Taxonomy" id="89957"/>
    <lineage>
        <taxon>Eukaryota</taxon>
        <taxon>Sar</taxon>
        <taxon>Alveolata</taxon>
        <taxon>Dinophyceae</taxon>
        <taxon>Suessiales</taxon>
        <taxon>Suessiaceae</taxon>
        <taxon>Polarella</taxon>
    </lineage>
</organism>
<evidence type="ECO:0000313" key="8">
    <source>
        <dbReference type="Proteomes" id="UP000654075"/>
    </source>
</evidence>
<dbReference type="Pfam" id="PF04755">
    <property type="entry name" value="PAP_fibrillin"/>
    <property type="match status" value="1"/>
</dbReference>
<keyword evidence="3" id="KW-0732">Signal</keyword>
<dbReference type="InterPro" id="IPR039633">
    <property type="entry name" value="PAP"/>
</dbReference>
<dbReference type="PANTHER" id="PTHR31906">
    <property type="entry name" value="PLASTID-LIPID-ASSOCIATED PROTEIN 4, CHLOROPLASTIC-RELATED"/>
    <property type="match status" value="1"/>
</dbReference>
<feature type="chain" id="PRO_5035596439" description="Plastid lipid-associated protein/fibrillin conserved domain-containing protein" evidence="3">
    <location>
        <begin position="26"/>
        <end position="299"/>
    </location>
</feature>
<feature type="domain" description="Plastid lipid-associated protein/fibrillin conserved" evidence="4">
    <location>
        <begin position="81"/>
        <end position="144"/>
    </location>
</feature>
<dbReference type="Proteomes" id="UP000626109">
    <property type="component" value="Unassembled WGS sequence"/>
</dbReference>
<evidence type="ECO:0000313" key="5">
    <source>
        <dbReference type="EMBL" id="CAE8584982.1"/>
    </source>
</evidence>
<proteinExistence type="predicted"/>
<name>A0A813JGD2_POLGL</name>
<accession>A0A813JGD2</accession>